<dbReference type="Proteomes" id="UP000188145">
    <property type="component" value="Chromosome"/>
</dbReference>
<keyword evidence="1" id="KW-1133">Transmembrane helix</keyword>
<accession>A0A1Q2CR11</accession>
<sequence>MSVPANLPPPPRHVVHRKWGALIVRDDTGGPEFVYHSGRRWPASYTARNEFSGKVGPRTWEEVALGIGLPIASLVLVNTLLLPFWLIVPIVVATTLGVLGMRALARGATTARRLDRGKAIRQLVLTGNDDLIEAAIDVVMAMDSDPRDATRLVAELDDAWRAAERSSATGKAGIIAALRQTASDFPTTDEGVDQVRKELAGLRRSLAALDRAQQALDATTSTADMVDPPQPPASLGLLRAASQGITEDAQVVLEVAEEQSALKRGGSH</sequence>
<evidence type="ECO:0000313" key="3">
    <source>
        <dbReference type="Proteomes" id="UP000188145"/>
    </source>
</evidence>
<protein>
    <submittedName>
        <fullName evidence="2">Uncharacterized protein</fullName>
    </submittedName>
</protein>
<keyword evidence="1" id="KW-0812">Transmembrane</keyword>
<dbReference type="KEGG" id="tes:BW730_14725"/>
<organism evidence="2 3">
    <name type="scientific">Tessaracoccus aquimaris</name>
    <dbReference type="NCBI Taxonomy" id="1332264"/>
    <lineage>
        <taxon>Bacteria</taxon>
        <taxon>Bacillati</taxon>
        <taxon>Actinomycetota</taxon>
        <taxon>Actinomycetes</taxon>
        <taxon>Propionibacteriales</taxon>
        <taxon>Propionibacteriaceae</taxon>
        <taxon>Tessaracoccus</taxon>
    </lineage>
</organism>
<name>A0A1Q2CR11_9ACTN</name>
<proteinExistence type="predicted"/>
<feature type="transmembrane region" description="Helical" evidence="1">
    <location>
        <begin position="84"/>
        <end position="105"/>
    </location>
</feature>
<keyword evidence="3" id="KW-1185">Reference proteome</keyword>
<keyword evidence="1" id="KW-0472">Membrane</keyword>
<dbReference type="AlphaFoldDB" id="A0A1Q2CR11"/>
<dbReference type="OrthoDB" id="9832878at2"/>
<reference evidence="3" key="1">
    <citation type="submission" date="2017-02" db="EMBL/GenBank/DDBJ databases">
        <title>Tessaracoccus aquaemaris sp. nov., isolated from the intestine of a Korean rockfish, Sebastes schlegelii, in a marine aquaculture pond.</title>
        <authorList>
            <person name="Tak E.J."/>
            <person name="Bae J.-W."/>
        </authorList>
    </citation>
    <scope>NUCLEOTIDE SEQUENCE [LARGE SCALE GENOMIC DNA]</scope>
    <source>
        <strain evidence="3">NSG39</strain>
    </source>
</reference>
<evidence type="ECO:0000256" key="1">
    <source>
        <dbReference type="SAM" id="Phobius"/>
    </source>
</evidence>
<dbReference type="STRING" id="1332264.BW730_14725"/>
<gene>
    <name evidence="2" type="ORF">BW730_14725</name>
</gene>
<dbReference type="EMBL" id="CP019606">
    <property type="protein sequence ID" value="AQP48568.1"/>
    <property type="molecule type" value="Genomic_DNA"/>
</dbReference>
<evidence type="ECO:0000313" key="2">
    <source>
        <dbReference type="EMBL" id="AQP48568.1"/>
    </source>
</evidence>
<dbReference type="RefSeq" id="WP_077686909.1">
    <property type="nucleotide sequence ID" value="NZ_CP019606.1"/>
</dbReference>